<reference evidence="1" key="2">
    <citation type="journal article" date="2021" name="PeerJ">
        <title>Extensive microbial diversity within the chicken gut microbiome revealed by metagenomics and culture.</title>
        <authorList>
            <person name="Gilroy R."/>
            <person name="Ravi A."/>
            <person name="Getino M."/>
            <person name="Pursley I."/>
            <person name="Horton D.L."/>
            <person name="Alikhan N.F."/>
            <person name="Baker D."/>
            <person name="Gharbi K."/>
            <person name="Hall N."/>
            <person name="Watson M."/>
            <person name="Adriaenssens E.M."/>
            <person name="Foster-Nyarko E."/>
            <person name="Jarju S."/>
            <person name="Secka A."/>
            <person name="Antonio M."/>
            <person name="Oren A."/>
            <person name="Chaudhuri R.R."/>
            <person name="La Ragione R."/>
            <person name="Hildebrand F."/>
            <person name="Pallen M.J."/>
        </authorList>
    </citation>
    <scope>NUCLEOTIDE SEQUENCE</scope>
    <source>
        <strain evidence="1">ChiW13-3771</strain>
    </source>
</reference>
<reference evidence="1" key="1">
    <citation type="submission" date="2020-10" db="EMBL/GenBank/DDBJ databases">
        <authorList>
            <person name="Gilroy R."/>
        </authorList>
    </citation>
    <scope>NUCLEOTIDE SEQUENCE</scope>
    <source>
        <strain evidence="1">ChiW13-3771</strain>
    </source>
</reference>
<protein>
    <recommendedName>
        <fullName evidence="3">Transposase</fullName>
    </recommendedName>
</protein>
<proteinExistence type="predicted"/>
<dbReference type="EMBL" id="DVHN01000105">
    <property type="protein sequence ID" value="HIR88927.1"/>
    <property type="molecule type" value="Genomic_DNA"/>
</dbReference>
<dbReference type="AlphaFoldDB" id="A0A9D1EEG7"/>
<accession>A0A9D1EEG7</accession>
<evidence type="ECO:0008006" key="3">
    <source>
        <dbReference type="Google" id="ProtNLM"/>
    </source>
</evidence>
<sequence length="155" mass="17883">MNDYRINLFEIAYLTQEQVALFQSDFRIVADYFVQKREKGDYTPEPYDFKHIQETLQLLSVMSKDNRFEEAYKDDTKGGIHNMCDVLDRIELKGRREGRQEGRQEGRREGELKAKKEMALSLAGMGISVEKIAEAAKVSIEVVKQWITSDGNAAR</sequence>
<organism evidence="1 2">
    <name type="scientific">Candidatus Fimimorpha faecalis</name>
    <dbReference type="NCBI Taxonomy" id="2840824"/>
    <lineage>
        <taxon>Bacteria</taxon>
        <taxon>Bacillati</taxon>
        <taxon>Bacillota</taxon>
        <taxon>Clostridia</taxon>
        <taxon>Eubacteriales</taxon>
        <taxon>Candidatus Fimimorpha</taxon>
    </lineage>
</organism>
<name>A0A9D1EEG7_9FIRM</name>
<evidence type="ECO:0000313" key="1">
    <source>
        <dbReference type="EMBL" id="HIR88927.1"/>
    </source>
</evidence>
<evidence type="ECO:0000313" key="2">
    <source>
        <dbReference type="Proteomes" id="UP000824201"/>
    </source>
</evidence>
<gene>
    <name evidence="1" type="ORF">IAC96_08270</name>
</gene>
<comment type="caution">
    <text evidence="1">The sequence shown here is derived from an EMBL/GenBank/DDBJ whole genome shotgun (WGS) entry which is preliminary data.</text>
</comment>
<dbReference type="Proteomes" id="UP000824201">
    <property type="component" value="Unassembled WGS sequence"/>
</dbReference>